<name>A0A1V3A1F0_9GAMM</name>
<dbReference type="Gene3D" id="1.25.40.10">
    <property type="entry name" value="Tetratricopeptide repeat domain"/>
    <property type="match status" value="1"/>
</dbReference>
<dbReference type="InterPro" id="IPR052945">
    <property type="entry name" value="Mitotic_Regulator"/>
</dbReference>
<dbReference type="SMART" id="SM00671">
    <property type="entry name" value="SEL1"/>
    <property type="match status" value="3"/>
</dbReference>
<dbReference type="AlphaFoldDB" id="A0A1V3A1F0"/>
<evidence type="ECO:0008006" key="3">
    <source>
        <dbReference type="Google" id="ProtNLM"/>
    </source>
</evidence>
<dbReference type="Pfam" id="PF08238">
    <property type="entry name" value="Sel1"/>
    <property type="match status" value="3"/>
</dbReference>
<dbReference type="RefSeq" id="WP_077243614.1">
    <property type="nucleotide sequence ID" value="NZ_MUZR01000006.1"/>
</dbReference>
<sequence length="154" mass="16731">MTHSDDDTAMALRSGIAAFEAREFSRAMGLLLPLAESGHPEAQYRVAIMHQTGLAGVARPDAAFHWMRAAAEQGDPLAQHGLGFMFLSGECVKQDPQQAVLWLERAARQGLAGSRTTLAMLYARGEGVDPDPEAARYWYAQAGFDPDELELLDG</sequence>
<keyword evidence="2" id="KW-1185">Reference proteome</keyword>
<dbReference type="PANTHER" id="PTHR43628">
    <property type="entry name" value="ACTIVATOR OF C KINASE PROTEIN 1-RELATED"/>
    <property type="match status" value="1"/>
</dbReference>
<dbReference type="OrthoDB" id="9787367at2"/>
<dbReference type="EMBL" id="MUZR01000006">
    <property type="protein sequence ID" value="OOC11172.1"/>
    <property type="molecule type" value="Genomic_DNA"/>
</dbReference>
<comment type="caution">
    <text evidence="1">The sequence shown here is derived from an EMBL/GenBank/DDBJ whole genome shotgun (WGS) entry which is preliminary data.</text>
</comment>
<accession>A0A1V3A1F0</accession>
<evidence type="ECO:0000313" key="1">
    <source>
        <dbReference type="EMBL" id="OOC11172.1"/>
    </source>
</evidence>
<proteinExistence type="predicted"/>
<protein>
    <recommendedName>
        <fullName evidence="3">Sel1 repeat family protein</fullName>
    </recommendedName>
</protein>
<dbReference type="SUPFAM" id="SSF81901">
    <property type="entry name" value="HCP-like"/>
    <property type="match status" value="1"/>
</dbReference>
<reference evidence="1 2" key="1">
    <citation type="submission" date="2017-02" db="EMBL/GenBank/DDBJ databases">
        <title>Genomic diversity within the haloalkaliphilic genus Thioalkalivibrio.</title>
        <authorList>
            <person name="Ahn A.-C."/>
            <person name="Meier-Kolthoff J."/>
            <person name="Overmars L."/>
            <person name="Richter M."/>
            <person name="Woyke T."/>
            <person name="Sorokin D.Y."/>
            <person name="Muyzer G."/>
        </authorList>
    </citation>
    <scope>NUCLEOTIDE SEQUENCE [LARGE SCALE GENOMIC DNA]</scope>
    <source>
        <strain evidence="1 2">HL17</strain>
    </source>
</reference>
<dbReference type="Proteomes" id="UP000189177">
    <property type="component" value="Unassembled WGS sequence"/>
</dbReference>
<dbReference type="InterPro" id="IPR011990">
    <property type="entry name" value="TPR-like_helical_dom_sf"/>
</dbReference>
<organism evidence="1 2">
    <name type="scientific">Thioalkalivibrio halophilus</name>
    <dbReference type="NCBI Taxonomy" id="252474"/>
    <lineage>
        <taxon>Bacteria</taxon>
        <taxon>Pseudomonadati</taxon>
        <taxon>Pseudomonadota</taxon>
        <taxon>Gammaproteobacteria</taxon>
        <taxon>Chromatiales</taxon>
        <taxon>Ectothiorhodospiraceae</taxon>
        <taxon>Thioalkalivibrio</taxon>
    </lineage>
</organism>
<evidence type="ECO:0000313" key="2">
    <source>
        <dbReference type="Proteomes" id="UP000189177"/>
    </source>
</evidence>
<dbReference type="PANTHER" id="PTHR43628:SF1">
    <property type="entry name" value="CHITIN SYNTHASE REGULATORY FACTOR 2-RELATED"/>
    <property type="match status" value="1"/>
</dbReference>
<dbReference type="STRING" id="252474.B1A74_01925"/>
<dbReference type="InterPro" id="IPR006597">
    <property type="entry name" value="Sel1-like"/>
</dbReference>
<gene>
    <name evidence="1" type="ORF">B1A74_01925</name>
</gene>